<keyword evidence="4 7" id="KW-1133">Transmembrane helix</keyword>
<evidence type="ECO:0000313" key="8">
    <source>
        <dbReference type="EMBL" id="MCK7595528.1"/>
    </source>
</evidence>
<organism evidence="8 9">
    <name type="scientific">Pseudomarimonas salicorniae</name>
    <dbReference type="NCBI Taxonomy" id="2933270"/>
    <lineage>
        <taxon>Bacteria</taxon>
        <taxon>Pseudomonadati</taxon>
        <taxon>Pseudomonadota</taxon>
        <taxon>Gammaproteobacteria</taxon>
        <taxon>Lysobacterales</taxon>
        <taxon>Lysobacteraceae</taxon>
        <taxon>Pseudomarimonas</taxon>
    </lineage>
</organism>
<feature type="transmembrane region" description="Helical" evidence="7">
    <location>
        <begin position="251"/>
        <end position="275"/>
    </location>
</feature>
<feature type="region of interest" description="Disordered" evidence="6">
    <location>
        <begin position="277"/>
        <end position="301"/>
    </location>
</feature>
<keyword evidence="2" id="KW-1003">Cell membrane</keyword>
<evidence type="ECO:0000256" key="2">
    <source>
        <dbReference type="ARBA" id="ARBA00022475"/>
    </source>
</evidence>
<dbReference type="EMBL" id="JALNMH010000020">
    <property type="protein sequence ID" value="MCK7595528.1"/>
    <property type="molecule type" value="Genomic_DNA"/>
</dbReference>
<evidence type="ECO:0000256" key="4">
    <source>
        <dbReference type="ARBA" id="ARBA00022989"/>
    </source>
</evidence>
<feature type="transmembrane region" description="Helical" evidence="7">
    <location>
        <begin position="153"/>
        <end position="177"/>
    </location>
</feature>
<keyword evidence="5 7" id="KW-0472">Membrane</keyword>
<dbReference type="PIRSF" id="PIRSF035875">
    <property type="entry name" value="RNase_BN"/>
    <property type="match status" value="1"/>
</dbReference>
<comment type="caution">
    <text evidence="8">The sequence shown here is derived from an EMBL/GenBank/DDBJ whole genome shotgun (WGS) entry which is preliminary data.</text>
</comment>
<evidence type="ECO:0000256" key="7">
    <source>
        <dbReference type="SAM" id="Phobius"/>
    </source>
</evidence>
<dbReference type="Proteomes" id="UP001431449">
    <property type="component" value="Unassembled WGS sequence"/>
</dbReference>
<keyword evidence="9" id="KW-1185">Reference proteome</keyword>
<feature type="transmembrane region" description="Helical" evidence="7">
    <location>
        <begin position="218"/>
        <end position="239"/>
    </location>
</feature>
<keyword evidence="3 7" id="KW-0812">Transmembrane</keyword>
<feature type="transmembrane region" description="Helical" evidence="7">
    <location>
        <begin position="43"/>
        <end position="62"/>
    </location>
</feature>
<evidence type="ECO:0000256" key="6">
    <source>
        <dbReference type="SAM" id="MobiDB-lite"/>
    </source>
</evidence>
<dbReference type="RefSeq" id="WP_248211539.1">
    <property type="nucleotide sequence ID" value="NZ_JALNMH010000020.1"/>
</dbReference>
<sequence length="301" mass="32472">MSQDDAQRGQRPRWIDRFPALRRAGRGLLAFWSRDPLTLSASIAFYTSLSFAPLLTFAVKLLSSLSPEREARFIAELATILGPQVGEATRLVLARVDAEGLEGVSDWVALGAIAFSASAVFGQLQKSINRLWGLDDEGRGGWRGWIRDRLVSFGMLVGMGMLLLTTFVASSAIAALFTGSSPVVTAFSELSATSLIALAFALMFHYVPYVRPSMRRCLIAGVVTALLFQLGKWALGLYFARAGIGSAYGPASAIVLLMAWSYYVSLLVLAGSALARPPTPAKPEDVEDDYQDVDQNGNGAR</sequence>
<protein>
    <submittedName>
        <fullName evidence="8">YihY/virulence factor BrkB family protein</fullName>
    </submittedName>
</protein>
<dbReference type="PANTHER" id="PTHR30213">
    <property type="entry name" value="INNER MEMBRANE PROTEIN YHJD"/>
    <property type="match status" value="1"/>
</dbReference>
<name>A0ABT0GM76_9GAMM</name>
<reference evidence="8" key="1">
    <citation type="submission" date="2022-04" db="EMBL/GenBank/DDBJ databases">
        <title>Lysobacter sp. CAU 1642 isolated from sea sand.</title>
        <authorList>
            <person name="Kim W."/>
        </authorList>
    </citation>
    <scope>NUCLEOTIDE SEQUENCE</scope>
    <source>
        <strain evidence="8">CAU 1642</strain>
    </source>
</reference>
<comment type="subcellular location">
    <subcellularLocation>
        <location evidence="1">Cell membrane</location>
        <topology evidence="1">Multi-pass membrane protein</topology>
    </subcellularLocation>
</comment>
<dbReference type="Pfam" id="PF03631">
    <property type="entry name" value="Virul_fac_BrkB"/>
    <property type="match status" value="1"/>
</dbReference>
<proteinExistence type="predicted"/>
<gene>
    <name evidence="8" type="ORF">M0G41_17875</name>
</gene>
<accession>A0ABT0GM76</accession>
<evidence type="ECO:0000256" key="5">
    <source>
        <dbReference type="ARBA" id="ARBA00023136"/>
    </source>
</evidence>
<dbReference type="PANTHER" id="PTHR30213:SF1">
    <property type="entry name" value="INNER MEMBRANE PROTEIN YHJD"/>
    <property type="match status" value="1"/>
</dbReference>
<evidence type="ECO:0000313" key="9">
    <source>
        <dbReference type="Proteomes" id="UP001431449"/>
    </source>
</evidence>
<feature type="transmembrane region" description="Helical" evidence="7">
    <location>
        <begin position="183"/>
        <end position="206"/>
    </location>
</feature>
<evidence type="ECO:0000256" key="3">
    <source>
        <dbReference type="ARBA" id="ARBA00022692"/>
    </source>
</evidence>
<evidence type="ECO:0000256" key="1">
    <source>
        <dbReference type="ARBA" id="ARBA00004651"/>
    </source>
</evidence>
<dbReference type="InterPro" id="IPR017039">
    <property type="entry name" value="Virul_fac_BrkB"/>
</dbReference>